<dbReference type="InParanoid" id="A4H5G5"/>
<keyword evidence="2" id="KW-0812">Transmembrane</keyword>
<name>A4H5G5_LEIBR</name>
<feature type="transmembrane region" description="Helical" evidence="2">
    <location>
        <begin position="319"/>
        <end position="344"/>
    </location>
</feature>
<dbReference type="PANTHER" id="PTHR33297">
    <property type="entry name" value="AMASTIN-LIKE SURFACE PROTEIN-LIKE PROTEIN-RELATED"/>
    <property type="match status" value="1"/>
</dbReference>
<dbReference type="AlphaFoldDB" id="A4H5G5"/>
<evidence type="ECO:0000256" key="2">
    <source>
        <dbReference type="SAM" id="Phobius"/>
    </source>
</evidence>
<reference evidence="3 4" key="1">
    <citation type="journal article" date="2007" name="Nat. Genet.">
        <title>Comparative genomic analysis of three Leishmania species that cause diverse human disease.</title>
        <authorList>
            <person name="Peacock C.S."/>
            <person name="Seeger K."/>
            <person name="Harris D."/>
            <person name="Murphy L."/>
            <person name="Ruiz J.C."/>
            <person name="Quail M.A."/>
            <person name="Peters N."/>
            <person name="Adlem E."/>
            <person name="Tivey A."/>
            <person name="Aslett M."/>
            <person name="Kerhornou A."/>
            <person name="Ivens A."/>
            <person name="Fraser A."/>
            <person name="Rajandream M.A."/>
            <person name="Carver T."/>
            <person name="Norbertczak H."/>
            <person name="Chillingworth T."/>
            <person name="Hance Z."/>
            <person name="Jagels K."/>
            <person name="Moule S."/>
            <person name="Ormond D."/>
            <person name="Rutter S."/>
            <person name="Squares R."/>
            <person name="Whitehead S."/>
            <person name="Rabbinowitsch E."/>
            <person name="Arrowsmith C."/>
            <person name="White B."/>
            <person name="Thurston S."/>
            <person name="Bringaud F."/>
            <person name="Baldauf S.L."/>
            <person name="Faulconbridge A."/>
            <person name="Jeffares D."/>
            <person name="Depledge D.P."/>
            <person name="Oyola S.O."/>
            <person name="Hilley J.D."/>
            <person name="Brito L.O."/>
            <person name="Tosi L.R."/>
            <person name="Barrell B."/>
            <person name="Cruz A.K."/>
            <person name="Mottram J.C."/>
            <person name="Smith D.F."/>
            <person name="Berriman M."/>
        </authorList>
    </citation>
    <scope>NUCLEOTIDE SEQUENCE [LARGE SCALE GENOMIC DNA]</scope>
    <source>
        <strain evidence="3 4">MHOM/BR/75/M2904</strain>
    </source>
</reference>
<feature type="region of interest" description="Disordered" evidence="1">
    <location>
        <begin position="399"/>
        <end position="418"/>
    </location>
</feature>
<evidence type="ECO:0000256" key="1">
    <source>
        <dbReference type="SAM" id="MobiDB-lite"/>
    </source>
</evidence>
<dbReference type="InterPro" id="IPR009944">
    <property type="entry name" value="Amastin"/>
</dbReference>
<organism evidence="3 4">
    <name type="scientific">Leishmania braziliensis</name>
    <dbReference type="NCBI Taxonomy" id="5660"/>
    <lineage>
        <taxon>Eukaryota</taxon>
        <taxon>Discoba</taxon>
        <taxon>Euglenozoa</taxon>
        <taxon>Kinetoplastea</taxon>
        <taxon>Metakinetoplastina</taxon>
        <taxon>Trypanosomatida</taxon>
        <taxon>Trypanosomatidae</taxon>
        <taxon>Leishmaniinae</taxon>
        <taxon>Leishmania</taxon>
        <taxon>Leishmania braziliensis species complex</taxon>
    </lineage>
</organism>
<comment type="caution">
    <text evidence="3">The sequence shown here is derived from an EMBL/GenBank/DDBJ whole genome shotgun (WGS) entry which is preliminary data.</text>
</comment>
<reference evidence="3 4" key="2">
    <citation type="journal article" date="2011" name="Genome Res.">
        <title>Chromosome and gene copy number variation allow major structural change between species and strains of Leishmania.</title>
        <authorList>
            <person name="Rogers M.B."/>
            <person name="Hilley J.D."/>
            <person name="Dickens N.J."/>
            <person name="Wilkes J."/>
            <person name="Bates P.A."/>
            <person name="Depledge D.P."/>
            <person name="Harris D."/>
            <person name="Her Y."/>
            <person name="Herzyk P."/>
            <person name="Imamura H."/>
            <person name="Otto T.D."/>
            <person name="Sanders M."/>
            <person name="Seeger K."/>
            <person name="Dujardin J.C."/>
            <person name="Berriman M."/>
            <person name="Smith D.F."/>
            <person name="Hertz-Fowler C."/>
            <person name="Mottram J.C."/>
        </authorList>
    </citation>
    <scope>NUCLEOTIDE SEQUENCE [LARGE SCALE GENOMIC DNA]</scope>
    <source>
        <strain evidence="3 4">MHOM/BR/75/M2904</strain>
    </source>
</reference>
<feature type="transmembrane region" description="Helical" evidence="2">
    <location>
        <begin position="291"/>
        <end position="312"/>
    </location>
</feature>
<feature type="transmembrane region" description="Helical" evidence="2">
    <location>
        <begin position="364"/>
        <end position="383"/>
    </location>
</feature>
<gene>
    <name evidence="3" type="ORF">LbrM_08_1040</name>
</gene>
<dbReference type="Pfam" id="PF07344">
    <property type="entry name" value="Amastin"/>
    <property type="match status" value="1"/>
</dbReference>
<evidence type="ECO:0000313" key="4">
    <source>
        <dbReference type="Proteomes" id="UP000007258"/>
    </source>
</evidence>
<evidence type="ECO:0000313" key="3">
    <source>
        <dbReference type="EMBL" id="CAM37192.1"/>
    </source>
</evidence>
<dbReference type="PANTHER" id="PTHR33297:SF4">
    <property type="entry name" value="AMASTIN"/>
    <property type="match status" value="1"/>
</dbReference>
<proteinExistence type="predicted"/>
<keyword evidence="4" id="KW-1185">Reference proteome</keyword>
<dbReference type="Proteomes" id="UP000007258">
    <property type="component" value="Unassembled WGS sequence"/>
</dbReference>
<dbReference type="EMBL" id="CADA01000100">
    <property type="protein sequence ID" value="CAM37192.1"/>
    <property type="molecule type" value="Genomic_DNA"/>
</dbReference>
<protein>
    <submittedName>
        <fullName evidence="3">Beta tubulin</fullName>
    </submittedName>
</protein>
<dbReference type="VEuPathDB" id="TriTrypDB:LbrM.08.1040"/>
<feature type="transmembrane region" description="Helical" evidence="2">
    <location>
        <begin position="218"/>
        <end position="238"/>
    </location>
</feature>
<keyword evidence="2" id="KW-1133">Transmembrane helix</keyword>
<keyword evidence="2" id="KW-0472">Membrane</keyword>
<accession>A4H5G5</accession>
<sequence>MCGSGAQCMHIYAPAGACLPACAAVWWGVRVSHRLLPNCRPLRVVWSPGVWEVVGEWRCCSTPAPTPRPLHTRSSFTSFPCTALLCCCRDCELRADDGQGRDALCRLPPRSSPSCAAAVPSCLTPTCHAAVPLPPFSLSTALPFALPPPPPFHASPLSPQTRIHARQHERRCCAKTLLALALSHALPIPTPPPLPCTAASPLSACCCDSATMEWNLMLLLYAVLQIIAFLLVLVATPLEMFRITDNLSVVNGYYSLWGSHQSVGNLSFFSSSATLWADCPGRLMLFRLAQALAVLSIFIFGAAAALGVVMLFCCPLLRWICVMLNILGAVTVCVVWAAMVLTYFTNEGRTCPALMTLTKFSVGFALLVAAWVLDLINITLLVVPFRIMLFGKAESAADLDKASKGESEEHSSQREEEE</sequence>